<dbReference type="STRING" id="195883.A0A482XRH2"/>
<dbReference type="InParanoid" id="A0A482XRH2"/>
<accession>A0A482XRH2</accession>
<proteinExistence type="predicted"/>
<dbReference type="Proteomes" id="UP000291343">
    <property type="component" value="Unassembled WGS sequence"/>
</dbReference>
<feature type="transmembrane region" description="Helical" evidence="2">
    <location>
        <begin position="21"/>
        <end position="43"/>
    </location>
</feature>
<gene>
    <name evidence="3" type="ORF">LSTR_LSTR002146</name>
</gene>
<dbReference type="EMBL" id="QKKF02002849">
    <property type="protein sequence ID" value="RZF48080.1"/>
    <property type="molecule type" value="Genomic_DNA"/>
</dbReference>
<reference evidence="3 4" key="1">
    <citation type="journal article" date="2017" name="Gigascience">
        <title>Genome sequence of the small brown planthopper, Laodelphax striatellus.</title>
        <authorList>
            <person name="Zhu J."/>
            <person name="Jiang F."/>
            <person name="Wang X."/>
            <person name="Yang P."/>
            <person name="Bao Y."/>
            <person name="Zhao W."/>
            <person name="Wang W."/>
            <person name="Lu H."/>
            <person name="Wang Q."/>
            <person name="Cui N."/>
            <person name="Li J."/>
            <person name="Chen X."/>
            <person name="Luo L."/>
            <person name="Yu J."/>
            <person name="Kang L."/>
            <person name="Cui F."/>
        </authorList>
    </citation>
    <scope>NUCLEOTIDE SEQUENCE [LARGE SCALE GENOMIC DNA]</scope>
    <source>
        <strain evidence="3">Lst14</strain>
    </source>
</reference>
<keyword evidence="2" id="KW-0812">Transmembrane</keyword>
<evidence type="ECO:0008006" key="5">
    <source>
        <dbReference type="Google" id="ProtNLM"/>
    </source>
</evidence>
<feature type="transmembrane region" description="Helical" evidence="2">
    <location>
        <begin position="185"/>
        <end position="207"/>
    </location>
</feature>
<feature type="transmembrane region" description="Helical" evidence="2">
    <location>
        <begin position="86"/>
        <end position="112"/>
    </location>
</feature>
<feature type="compositionally biased region" description="Pro residues" evidence="1">
    <location>
        <begin position="358"/>
        <end position="367"/>
    </location>
</feature>
<keyword evidence="2" id="KW-1133">Transmembrane helix</keyword>
<evidence type="ECO:0000313" key="3">
    <source>
        <dbReference type="EMBL" id="RZF48080.1"/>
    </source>
</evidence>
<evidence type="ECO:0000256" key="1">
    <source>
        <dbReference type="SAM" id="MobiDB-lite"/>
    </source>
</evidence>
<keyword evidence="4" id="KW-1185">Reference proteome</keyword>
<evidence type="ECO:0000313" key="4">
    <source>
        <dbReference type="Proteomes" id="UP000291343"/>
    </source>
</evidence>
<organism evidence="3 4">
    <name type="scientific">Laodelphax striatellus</name>
    <name type="common">Small brown planthopper</name>
    <name type="synonym">Delphax striatella</name>
    <dbReference type="NCBI Taxonomy" id="195883"/>
    <lineage>
        <taxon>Eukaryota</taxon>
        <taxon>Metazoa</taxon>
        <taxon>Ecdysozoa</taxon>
        <taxon>Arthropoda</taxon>
        <taxon>Hexapoda</taxon>
        <taxon>Insecta</taxon>
        <taxon>Pterygota</taxon>
        <taxon>Neoptera</taxon>
        <taxon>Paraneoptera</taxon>
        <taxon>Hemiptera</taxon>
        <taxon>Auchenorrhyncha</taxon>
        <taxon>Fulgoroidea</taxon>
        <taxon>Delphacidae</taxon>
        <taxon>Criomorphinae</taxon>
        <taxon>Laodelphax</taxon>
    </lineage>
</organism>
<dbReference type="OrthoDB" id="6612529at2759"/>
<comment type="caution">
    <text evidence="3">The sequence shown here is derived from an EMBL/GenBank/DDBJ whole genome shotgun (WGS) entry which is preliminary data.</text>
</comment>
<protein>
    <recommendedName>
        <fullName evidence="5">MARVEL domain-containing protein</fullName>
    </recommendedName>
</protein>
<feature type="transmembrane region" description="Helical" evidence="2">
    <location>
        <begin position="124"/>
        <end position="147"/>
    </location>
</feature>
<dbReference type="AlphaFoldDB" id="A0A482XRH2"/>
<sequence length="410" mass="46433">MADGGGRKLTIFAGIYTLMQGSLWCLAAVYCICFYKCIFKYPFPNGAKDSSGFYTIFYSSYLNGSCDGNPIFQGLRHAADSSQRTFYWMLGYSVLSALWALVSILLLVPNICNKNGSHSSKCTYYPWILITALVVISDVVSVIIYIMDISHTLGTHDYLDFIGASGSWEDVTGIAWKGQDTAAPAVAMTLFSSRLIIFWLLNFVLLYRIVNQCKSISLPDIDDTDKKYRSWEKPIISERQMEERTNPTQYLDPDPRNWKGVAQRRQVKMSDSGQRHNNYQSHAQQAPPRVTYKLDEFGIPIEEVRSPRAENYLDYGSEVPIVRPLREPNLLRRPSNRVAGQSMPPEELRGQVPWSYLRPPPPKPSSPSPGQQQQQQQQPPRGPVIPAPDYGYRNSRSHGDYQFSATTARK</sequence>
<feature type="region of interest" description="Disordered" evidence="1">
    <location>
        <begin position="332"/>
        <end position="410"/>
    </location>
</feature>
<feature type="compositionally biased region" description="Low complexity" evidence="1">
    <location>
        <begin position="368"/>
        <end position="379"/>
    </location>
</feature>
<keyword evidence="2" id="KW-0472">Membrane</keyword>
<name>A0A482XRH2_LAOST</name>
<evidence type="ECO:0000256" key="2">
    <source>
        <dbReference type="SAM" id="Phobius"/>
    </source>
</evidence>